<dbReference type="GO" id="GO:0045727">
    <property type="term" value="P:positive regulation of translation"/>
    <property type="evidence" value="ECO:0007669"/>
    <property type="project" value="TreeGrafter"/>
</dbReference>
<feature type="compositionally biased region" description="Low complexity" evidence="5">
    <location>
        <begin position="191"/>
        <end position="203"/>
    </location>
</feature>
<dbReference type="GO" id="GO:0003729">
    <property type="term" value="F:mRNA binding"/>
    <property type="evidence" value="ECO:0007669"/>
    <property type="project" value="TreeGrafter"/>
</dbReference>
<gene>
    <name evidence="7" type="ORF">EW145_g7482</name>
</gene>
<sequence>MHFTRTISIMAATTETSAKTKSSRSKPEKKPKATLPNNVGTDKLKTVVRRLPPNLPEDVFWQSVQPWVSEETVSWKMFYPGKIRKKYNKENLPSRAYIAFRSADQLAVFSQAYDGHTFRDKAGNESYAVVEFAPHQKVPPEKRKPDPRNDTIEQDEDFISFIASLNTPPSKSTDSDALEALSKHTPIFSALTTPHHPLTQTPIPQLPPPK</sequence>
<evidence type="ECO:0000313" key="8">
    <source>
        <dbReference type="Proteomes" id="UP000308199"/>
    </source>
</evidence>
<dbReference type="Proteomes" id="UP000308199">
    <property type="component" value="Unassembled WGS sequence"/>
</dbReference>
<feature type="region of interest" description="Disordered" evidence="5">
    <location>
        <begin position="14"/>
        <end position="39"/>
    </location>
</feature>
<comment type="similarity">
    <text evidence="2">Belongs to the RENT3 family.</text>
</comment>
<evidence type="ECO:0000259" key="6">
    <source>
        <dbReference type="Pfam" id="PF03467"/>
    </source>
</evidence>
<dbReference type="InterPro" id="IPR012677">
    <property type="entry name" value="Nucleotide-bd_a/b_plait_sf"/>
</dbReference>
<dbReference type="AlphaFoldDB" id="A0A4S4KIG3"/>
<dbReference type="GO" id="GO:0005737">
    <property type="term" value="C:cytoplasm"/>
    <property type="evidence" value="ECO:0007669"/>
    <property type="project" value="TreeGrafter"/>
</dbReference>
<evidence type="ECO:0000256" key="2">
    <source>
        <dbReference type="ARBA" id="ARBA00005991"/>
    </source>
</evidence>
<dbReference type="GO" id="GO:0005730">
    <property type="term" value="C:nucleolus"/>
    <property type="evidence" value="ECO:0007669"/>
    <property type="project" value="TreeGrafter"/>
</dbReference>
<dbReference type="Pfam" id="PF03467">
    <property type="entry name" value="Smg4_UPF3"/>
    <property type="match status" value="1"/>
</dbReference>
<accession>A0A4S4KIG3</accession>
<evidence type="ECO:0000256" key="1">
    <source>
        <dbReference type="ARBA" id="ARBA00004123"/>
    </source>
</evidence>
<protein>
    <recommendedName>
        <fullName evidence="6">UPF3 domain-containing protein</fullName>
    </recommendedName>
</protein>
<dbReference type="PANTHER" id="PTHR13112">
    <property type="entry name" value="UPF3 REGULATOR OF NONSENSE TRANSCRIPTS-LIKE PROTEIN"/>
    <property type="match status" value="1"/>
</dbReference>
<evidence type="ECO:0000313" key="7">
    <source>
        <dbReference type="EMBL" id="THG98105.1"/>
    </source>
</evidence>
<comment type="caution">
    <text evidence="7">The sequence shown here is derived from an EMBL/GenBank/DDBJ whole genome shotgun (WGS) entry which is preliminary data.</text>
</comment>
<evidence type="ECO:0000256" key="5">
    <source>
        <dbReference type="SAM" id="MobiDB-lite"/>
    </source>
</evidence>
<dbReference type="InterPro" id="IPR035979">
    <property type="entry name" value="RBD_domain_sf"/>
</dbReference>
<keyword evidence="8" id="KW-1185">Reference proteome</keyword>
<organism evidence="7 8">
    <name type="scientific">Phellinidium pouzarii</name>
    <dbReference type="NCBI Taxonomy" id="167371"/>
    <lineage>
        <taxon>Eukaryota</taxon>
        <taxon>Fungi</taxon>
        <taxon>Dikarya</taxon>
        <taxon>Basidiomycota</taxon>
        <taxon>Agaricomycotina</taxon>
        <taxon>Agaricomycetes</taxon>
        <taxon>Hymenochaetales</taxon>
        <taxon>Hymenochaetaceae</taxon>
        <taxon>Phellinidium</taxon>
    </lineage>
</organism>
<name>A0A4S4KIG3_9AGAM</name>
<dbReference type="InterPro" id="IPR039722">
    <property type="entry name" value="Upf3"/>
</dbReference>
<feature type="compositionally biased region" description="Basic and acidic residues" evidence="5">
    <location>
        <begin position="138"/>
        <end position="151"/>
    </location>
</feature>
<keyword evidence="4" id="KW-0539">Nucleus</keyword>
<feature type="region of interest" description="Disordered" evidence="5">
    <location>
        <begin position="189"/>
        <end position="210"/>
    </location>
</feature>
<keyword evidence="3" id="KW-0866">Nonsense-mediated mRNA decay</keyword>
<evidence type="ECO:0000256" key="3">
    <source>
        <dbReference type="ARBA" id="ARBA00023161"/>
    </source>
</evidence>
<comment type="subcellular location">
    <subcellularLocation>
        <location evidence="1">Nucleus</location>
    </subcellularLocation>
</comment>
<dbReference type="PANTHER" id="PTHR13112:SF0">
    <property type="entry name" value="FI21285P1"/>
    <property type="match status" value="1"/>
</dbReference>
<dbReference type="GO" id="GO:0000184">
    <property type="term" value="P:nuclear-transcribed mRNA catabolic process, nonsense-mediated decay"/>
    <property type="evidence" value="ECO:0007669"/>
    <property type="project" value="UniProtKB-KW"/>
</dbReference>
<dbReference type="InterPro" id="IPR005120">
    <property type="entry name" value="UPF3_dom"/>
</dbReference>
<proteinExistence type="inferred from homology"/>
<dbReference type="EMBL" id="SGPK01000757">
    <property type="protein sequence ID" value="THG98105.1"/>
    <property type="molecule type" value="Genomic_DNA"/>
</dbReference>
<dbReference type="CDD" id="cd12455">
    <property type="entry name" value="RRM_like_Smg4_UPF3"/>
    <property type="match status" value="1"/>
</dbReference>
<dbReference type="Gene3D" id="3.30.70.330">
    <property type="match status" value="1"/>
</dbReference>
<feature type="region of interest" description="Disordered" evidence="5">
    <location>
        <begin position="136"/>
        <end position="155"/>
    </location>
</feature>
<reference evidence="7 8" key="1">
    <citation type="submission" date="2019-02" db="EMBL/GenBank/DDBJ databases">
        <title>Genome sequencing of the rare red list fungi Phellinidium pouzarii.</title>
        <authorList>
            <person name="Buettner E."/>
            <person name="Kellner H."/>
        </authorList>
    </citation>
    <scope>NUCLEOTIDE SEQUENCE [LARGE SCALE GENOMIC DNA]</scope>
    <source>
        <strain evidence="7 8">DSM 108285</strain>
    </source>
</reference>
<feature type="domain" description="UPF3" evidence="6">
    <location>
        <begin position="42"/>
        <end position="183"/>
    </location>
</feature>
<dbReference type="OrthoDB" id="18087at2759"/>
<evidence type="ECO:0000256" key="4">
    <source>
        <dbReference type="ARBA" id="ARBA00023242"/>
    </source>
</evidence>
<dbReference type="SUPFAM" id="SSF54928">
    <property type="entry name" value="RNA-binding domain, RBD"/>
    <property type="match status" value="1"/>
</dbReference>